<dbReference type="AlphaFoldDB" id="A0A6B0Z178"/>
<name>A0A6B0Z178_9CHLR</name>
<comment type="caution">
    <text evidence="1">The sequence shown here is derived from an EMBL/GenBank/DDBJ whole genome shotgun (WGS) entry which is preliminary data.</text>
</comment>
<accession>A0A6B0Z178</accession>
<proteinExistence type="predicted"/>
<sequence length="71" mass="8130">MDFLTRFNCSAQTLYPAKIFAGTLASADTLLYNFSYEQDRILAVRIRDALAEIEHVQRRFQTARKVFGNVG</sequence>
<gene>
    <name evidence="1" type="ORF">F4Y42_21470</name>
</gene>
<protein>
    <submittedName>
        <fullName evidence="1">Uncharacterized protein</fullName>
    </submittedName>
</protein>
<reference evidence="1" key="1">
    <citation type="submission" date="2019-09" db="EMBL/GenBank/DDBJ databases">
        <title>Characterisation of the sponge microbiome using genome-centric metagenomics.</title>
        <authorList>
            <person name="Engelberts J.P."/>
            <person name="Robbins S.J."/>
            <person name="De Goeij J.M."/>
            <person name="Aranda M."/>
            <person name="Bell S.C."/>
            <person name="Webster N.S."/>
        </authorList>
    </citation>
    <scope>NUCLEOTIDE SEQUENCE</scope>
    <source>
        <strain evidence="1">SB0664_bin_27</strain>
    </source>
</reference>
<organism evidence="1">
    <name type="scientific">Caldilineaceae bacterium SB0664_bin_27</name>
    <dbReference type="NCBI Taxonomy" id="2605260"/>
    <lineage>
        <taxon>Bacteria</taxon>
        <taxon>Bacillati</taxon>
        <taxon>Chloroflexota</taxon>
        <taxon>Caldilineae</taxon>
        <taxon>Caldilineales</taxon>
        <taxon>Caldilineaceae</taxon>
    </lineage>
</organism>
<dbReference type="EMBL" id="VXRG01000185">
    <property type="protein sequence ID" value="MXY96019.1"/>
    <property type="molecule type" value="Genomic_DNA"/>
</dbReference>
<evidence type="ECO:0000313" key="1">
    <source>
        <dbReference type="EMBL" id="MXY96019.1"/>
    </source>
</evidence>